<evidence type="ECO:0000313" key="2">
    <source>
        <dbReference type="Proteomes" id="UP000262699"/>
    </source>
</evidence>
<dbReference type="PANTHER" id="PTHR33415:SF12">
    <property type="entry name" value="PROTEIN EMBRYO DEFECTIVE 514"/>
    <property type="match status" value="1"/>
</dbReference>
<comment type="caution">
    <text evidence="1">The sequence shown here is derived from an EMBL/GenBank/DDBJ whole genome shotgun (WGS) entry which is preliminary data.</text>
</comment>
<sequence length="96" mass="10410">MVAKKPVSYGSYHFESQTDAKAFLNAMLKRYDPGDKVSASDAAILSDALALHPEAAEKIGSGIKDFSVRSADYGTKCFWVNRTDGTTDKFSHTACV</sequence>
<dbReference type="EMBL" id="DOYJ01000048">
    <property type="protein sequence ID" value="HCB74850.1"/>
    <property type="molecule type" value="Genomic_DNA"/>
</dbReference>
<dbReference type="Pfam" id="PF11523">
    <property type="entry name" value="DUF3223"/>
    <property type="match status" value="1"/>
</dbReference>
<dbReference type="InterPro" id="IPR044673">
    <property type="entry name" value="DCL-like"/>
</dbReference>
<proteinExistence type="predicted"/>
<reference evidence="1 2" key="1">
    <citation type="journal article" date="2018" name="Nat. Biotechnol.">
        <title>A standardized bacterial taxonomy based on genome phylogeny substantially revises the tree of life.</title>
        <authorList>
            <person name="Parks D.H."/>
            <person name="Chuvochina M."/>
            <person name="Waite D.W."/>
            <person name="Rinke C."/>
            <person name="Skarshewski A."/>
            <person name="Chaumeil P.A."/>
            <person name="Hugenholtz P."/>
        </authorList>
    </citation>
    <scope>NUCLEOTIDE SEQUENCE [LARGE SCALE GENOMIC DNA]</scope>
    <source>
        <strain evidence="1">UBA9015</strain>
    </source>
</reference>
<dbReference type="Proteomes" id="UP000262699">
    <property type="component" value="Unassembled WGS sequence"/>
</dbReference>
<accession>A0A3D0W862</accession>
<dbReference type="AlphaFoldDB" id="A0A3D0W862"/>
<gene>
    <name evidence="1" type="ORF">DEP91_01530</name>
</gene>
<evidence type="ECO:0000313" key="1">
    <source>
        <dbReference type="EMBL" id="HCB74850.1"/>
    </source>
</evidence>
<name>A0A3D0W862_9SPHN</name>
<protein>
    <submittedName>
        <fullName evidence="1">DUF3223 domain-containing protein</fullName>
    </submittedName>
</protein>
<dbReference type="Gene3D" id="3.10.450.40">
    <property type="match status" value="1"/>
</dbReference>
<dbReference type="PANTHER" id="PTHR33415">
    <property type="entry name" value="PROTEIN EMBRYO DEFECTIVE 514"/>
    <property type="match status" value="1"/>
</dbReference>
<organism evidence="1 2">
    <name type="scientific">Sphingomonas bacterium</name>
    <dbReference type="NCBI Taxonomy" id="1895847"/>
    <lineage>
        <taxon>Bacteria</taxon>
        <taxon>Pseudomonadati</taxon>
        <taxon>Pseudomonadota</taxon>
        <taxon>Alphaproteobacteria</taxon>
        <taxon>Sphingomonadales</taxon>
        <taxon>Sphingomonadaceae</taxon>
        <taxon>Sphingomonas</taxon>
    </lineage>
</organism>